<accession>A0A5C3K9N2</accession>
<evidence type="ECO:0000313" key="2">
    <source>
        <dbReference type="EMBL" id="TFK16651.1"/>
    </source>
</evidence>
<dbReference type="Proteomes" id="UP000307440">
    <property type="component" value="Unassembled WGS sequence"/>
</dbReference>
<feature type="region of interest" description="Disordered" evidence="1">
    <location>
        <begin position="1"/>
        <end position="22"/>
    </location>
</feature>
<dbReference type="AlphaFoldDB" id="A0A5C3K9N2"/>
<protein>
    <submittedName>
        <fullName evidence="2">Uncharacterized protein</fullName>
    </submittedName>
</protein>
<sequence>MHPELSQNPRRIPSTSVHVVTSNTSPKGAFRSVHTRALGEADFTLLKPYIPLEFAMQCAARMIVLLWHIAGKFLCAVRRGCCDGWGSSSLLLAGRPPRLNATLMSQSLSTRRATHVKADVARATNIRSQYRQAPMNEVWRARPDCFGHQETASDRPLDLAINTIK</sequence>
<reference evidence="2 3" key="1">
    <citation type="journal article" date="2019" name="Nat. Ecol. Evol.">
        <title>Megaphylogeny resolves global patterns of mushroom evolution.</title>
        <authorList>
            <person name="Varga T."/>
            <person name="Krizsan K."/>
            <person name="Foldi C."/>
            <person name="Dima B."/>
            <person name="Sanchez-Garcia M."/>
            <person name="Sanchez-Ramirez S."/>
            <person name="Szollosi G.J."/>
            <person name="Szarkandi J.G."/>
            <person name="Papp V."/>
            <person name="Albert L."/>
            <person name="Andreopoulos W."/>
            <person name="Angelini C."/>
            <person name="Antonin V."/>
            <person name="Barry K.W."/>
            <person name="Bougher N.L."/>
            <person name="Buchanan P."/>
            <person name="Buyck B."/>
            <person name="Bense V."/>
            <person name="Catcheside P."/>
            <person name="Chovatia M."/>
            <person name="Cooper J."/>
            <person name="Damon W."/>
            <person name="Desjardin D."/>
            <person name="Finy P."/>
            <person name="Geml J."/>
            <person name="Haridas S."/>
            <person name="Hughes K."/>
            <person name="Justo A."/>
            <person name="Karasinski D."/>
            <person name="Kautmanova I."/>
            <person name="Kiss B."/>
            <person name="Kocsube S."/>
            <person name="Kotiranta H."/>
            <person name="LaButti K.M."/>
            <person name="Lechner B.E."/>
            <person name="Liimatainen K."/>
            <person name="Lipzen A."/>
            <person name="Lukacs Z."/>
            <person name="Mihaltcheva S."/>
            <person name="Morgado L.N."/>
            <person name="Niskanen T."/>
            <person name="Noordeloos M.E."/>
            <person name="Ohm R.A."/>
            <person name="Ortiz-Santana B."/>
            <person name="Ovrebo C."/>
            <person name="Racz N."/>
            <person name="Riley R."/>
            <person name="Savchenko A."/>
            <person name="Shiryaev A."/>
            <person name="Soop K."/>
            <person name="Spirin V."/>
            <person name="Szebenyi C."/>
            <person name="Tomsovsky M."/>
            <person name="Tulloss R.E."/>
            <person name="Uehling J."/>
            <person name="Grigoriev I.V."/>
            <person name="Vagvolgyi C."/>
            <person name="Papp T."/>
            <person name="Martin F.M."/>
            <person name="Miettinen O."/>
            <person name="Hibbett D.S."/>
            <person name="Nagy L.G."/>
        </authorList>
    </citation>
    <scope>NUCLEOTIDE SEQUENCE [LARGE SCALE GENOMIC DNA]</scope>
    <source>
        <strain evidence="2 3">CBS 121175</strain>
    </source>
</reference>
<evidence type="ECO:0000256" key="1">
    <source>
        <dbReference type="SAM" id="MobiDB-lite"/>
    </source>
</evidence>
<keyword evidence="3" id="KW-1185">Reference proteome</keyword>
<gene>
    <name evidence="2" type="ORF">FA15DRAFT_661999</name>
</gene>
<name>A0A5C3K9N2_COPMA</name>
<proteinExistence type="predicted"/>
<organism evidence="2 3">
    <name type="scientific">Coprinopsis marcescibilis</name>
    <name type="common">Agaric fungus</name>
    <name type="synonym">Psathyrella marcescibilis</name>
    <dbReference type="NCBI Taxonomy" id="230819"/>
    <lineage>
        <taxon>Eukaryota</taxon>
        <taxon>Fungi</taxon>
        <taxon>Dikarya</taxon>
        <taxon>Basidiomycota</taxon>
        <taxon>Agaricomycotina</taxon>
        <taxon>Agaricomycetes</taxon>
        <taxon>Agaricomycetidae</taxon>
        <taxon>Agaricales</taxon>
        <taxon>Agaricineae</taxon>
        <taxon>Psathyrellaceae</taxon>
        <taxon>Coprinopsis</taxon>
    </lineage>
</organism>
<dbReference type="EMBL" id="ML210684">
    <property type="protein sequence ID" value="TFK16651.1"/>
    <property type="molecule type" value="Genomic_DNA"/>
</dbReference>
<evidence type="ECO:0000313" key="3">
    <source>
        <dbReference type="Proteomes" id="UP000307440"/>
    </source>
</evidence>